<reference evidence="2" key="1">
    <citation type="submission" date="2021-01" db="EMBL/GenBank/DDBJ databases">
        <title>KCTC 19127 draft genome.</title>
        <authorList>
            <person name="An D."/>
        </authorList>
    </citation>
    <scope>NUCLEOTIDE SEQUENCE</scope>
    <source>
        <strain evidence="2">KCTC 19127</strain>
    </source>
</reference>
<name>A0A939C4B3_9ACTN</name>
<feature type="region of interest" description="Disordered" evidence="1">
    <location>
        <begin position="1"/>
        <end position="20"/>
    </location>
</feature>
<organism evidence="2 3">
    <name type="scientific">Nakamurella flavida</name>
    <dbReference type="NCBI Taxonomy" id="363630"/>
    <lineage>
        <taxon>Bacteria</taxon>
        <taxon>Bacillati</taxon>
        <taxon>Actinomycetota</taxon>
        <taxon>Actinomycetes</taxon>
        <taxon>Nakamurellales</taxon>
        <taxon>Nakamurellaceae</taxon>
        <taxon>Nakamurella</taxon>
    </lineage>
</organism>
<comment type="caution">
    <text evidence="2">The sequence shown here is derived from an EMBL/GenBank/DDBJ whole genome shotgun (WGS) entry which is preliminary data.</text>
</comment>
<dbReference type="InterPro" id="IPR009351">
    <property type="entry name" value="AlkZ-like"/>
</dbReference>
<evidence type="ECO:0000313" key="2">
    <source>
        <dbReference type="EMBL" id="MBM9475052.1"/>
    </source>
</evidence>
<feature type="compositionally biased region" description="Gly residues" evidence="1">
    <location>
        <begin position="7"/>
        <end position="16"/>
    </location>
</feature>
<protein>
    <submittedName>
        <fullName evidence="2">YcaQ family DNA glycosylase</fullName>
    </submittedName>
</protein>
<accession>A0A939C4B3</accession>
<evidence type="ECO:0000256" key="1">
    <source>
        <dbReference type="SAM" id="MobiDB-lite"/>
    </source>
</evidence>
<proteinExistence type="predicted"/>
<dbReference type="PANTHER" id="PTHR30528:SF0">
    <property type="entry name" value="CYTOPLASMIC PROTEIN"/>
    <property type="match status" value="1"/>
</dbReference>
<dbReference type="EMBL" id="JAERWL010000002">
    <property type="protein sequence ID" value="MBM9475052.1"/>
    <property type="molecule type" value="Genomic_DNA"/>
</dbReference>
<dbReference type="AlphaFoldDB" id="A0A939C4B3"/>
<evidence type="ECO:0000313" key="3">
    <source>
        <dbReference type="Proteomes" id="UP000663801"/>
    </source>
</evidence>
<dbReference type="Proteomes" id="UP000663801">
    <property type="component" value="Unassembled WGS sequence"/>
</dbReference>
<keyword evidence="3" id="KW-1185">Reference proteome</keyword>
<sequence>MPHMVIGAGGTSGRGSGPSRTLSAAQARRIAVAAQQLDRPPSPGPRDRGHLRRVVQALGLLQIDSVNVLARAHLLTLHARLGDYPVELLDSLVWPKRAADRVLVETWAHEASMVPVELYPLLRWPRRHWSSTSAERYRTDHAALLTAVLEVVRDIGPATSGQIEAALGARKKSISGWWEWSETKRACEALFSLGEIGTAHRVGFERYYDLIERVLPAAVLAMEVPEPADAQRVLVERAARAHGVGTVGDLADYFRMGVAPTRLAVRDLVEDGVLLPVEVQGWRQPGYLHRDARVPRATAGAALLCPFDPLVWERDRTERIFDFHYRIEIYTPAARRIFGYYVLPLLVGDRIAGRLDLKADRSGGRLLVQAAWCEPGQDPVAAAAAAAAAGRLAVMAQWLGLAAVEVAPRGNLAADLDREVRVVTNG</sequence>
<gene>
    <name evidence="2" type="ORF">JL107_01205</name>
</gene>
<dbReference type="Pfam" id="PF06224">
    <property type="entry name" value="AlkZ-like"/>
    <property type="match status" value="1"/>
</dbReference>
<dbReference type="PANTHER" id="PTHR30528">
    <property type="entry name" value="CYTOPLASMIC PROTEIN"/>
    <property type="match status" value="1"/>
</dbReference>